<feature type="domain" description="Ubiquitin-associated protein 1-like UBA2" evidence="2">
    <location>
        <begin position="246"/>
        <end position="273"/>
    </location>
</feature>
<dbReference type="FunFam" id="1.20.120.1920:FF:000003">
    <property type="entry name" value="Ubiquitin-associated/translation elongation factor EF1B protein"/>
    <property type="match status" value="1"/>
</dbReference>
<dbReference type="InterPro" id="IPR009060">
    <property type="entry name" value="UBA-like_sf"/>
</dbReference>
<accession>A0A5C7IPC2</accession>
<dbReference type="PANTHER" id="PTHR15960:SF5">
    <property type="entry name" value="LD44032P"/>
    <property type="match status" value="1"/>
</dbReference>
<dbReference type="InterPro" id="IPR049467">
    <property type="entry name" value="UBAP-1-like_UBA2"/>
</dbReference>
<reference evidence="4" key="1">
    <citation type="journal article" date="2019" name="Gigascience">
        <title>De novo genome assembly of the endangered Acer yangbiense, a plant species with extremely small populations endemic to Yunnan Province, China.</title>
        <authorList>
            <person name="Yang J."/>
            <person name="Wariss H.M."/>
            <person name="Tao L."/>
            <person name="Zhang R."/>
            <person name="Yun Q."/>
            <person name="Hollingsworth P."/>
            <person name="Dao Z."/>
            <person name="Luo G."/>
            <person name="Guo H."/>
            <person name="Ma Y."/>
            <person name="Sun W."/>
        </authorList>
    </citation>
    <scope>NUCLEOTIDE SEQUENCE [LARGE SCALE GENOMIC DNA]</scope>
    <source>
        <strain evidence="4">cv. Malutang</strain>
    </source>
</reference>
<keyword evidence="4" id="KW-1185">Reference proteome</keyword>
<dbReference type="GO" id="GO:0043162">
    <property type="term" value="P:ubiquitin-dependent protein catabolic process via the multivesicular body sorting pathway"/>
    <property type="evidence" value="ECO:0007669"/>
    <property type="project" value="InterPro"/>
</dbReference>
<protein>
    <recommendedName>
        <fullName evidence="2">Ubiquitin-associated protein 1-like UBA2 domain-containing protein</fullName>
    </recommendedName>
</protein>
<dbReference type="Proteomes" id="UP000323000">
    <property type="component" value="Chromosome 2"/>
</dbReference>
<dbReference type="SUPFAM" id="SSF46934">
    <property type="entry name" value="UBA-like"/>
    <property type="match status" value="1"/>
</dbReference>
<feature type="compositionally biased region" description="Polar residues" evidence="1">
    <location>
        <begin position="8"/>
        <end position="30"/>
    </location>
</feature>
<evidence type="ECO:0000259" key="2">
    <source>
        <dbReference type="Pfam" id="PF21267"/>
    </source>
</evidence>
<dbReference type="GO" id="GO:0000813">
    <property type="term" value="C:ESCRT I complex"/>
    <property type="evidence" value="ECO:0007669"/>
    <property type="project" value="InterPro"/>
</dbReference>
<name>A0A5C7IPC2_9ROSI</name>
<sequence>MDYDYRSRTSLPYSSQAPMYGTPATSSATGPSHHPMYGHPSSQYPRVGQHAHTAIPPVGRSSSSHHHQSSSSPSSSSSSGLGIRVALKPEYRIAPPPPLTPQVGDIPRSKFQFDFGFEKKVLAEAEKANQNWSSLGLENLPSKPTGSTSSLCQEKEHTSFRIELLNAKPGSACMIGTLQVRVEGFYYLEISFQMVTVDKLYMQGSVAEPVVRKYVASGLNREAVPIAVANYGDNPTKVQEFAKSFSLLREMGFSSSNVSEVLLMYDNDTDKALAHFLNSSS</sequence>
<dbReference type="Gene3D" id="1.20.120.1920">
    <property type="entry name" value="UBAP1 SOUBA domain"/>
    <property type="match status" value="1"/>
</dbReference>
<organism evidence="3 4">
    <name type="scientific">Acer yangbiense</name>
    <dbReference type="NCBI Taxonomy" id="1000413"/>
    <lineage>
        <taxon>Eukaryota</taxon>
        <taxon>Viridiplantae</taxon>
        <taxon>Streptophyta</taxon>
        <taxon>Embryophyta</taxon>
        <taxon>Tracheophyta</taxon>
        <taxon>Spermatophyta</taxon>
        <taxon>Magnoliopsida</taxon>
        <taxon>eudicotyledons</taxon>
        <taxon>Gunneridae</taxon>
        <taxon>Pentapetalae</taxon>
        <taxon>rosids</taxon>
        <taxon>malvids</taxon>
        <taxon>Sapindales</taxon>
        <taxon>Sapindaceae</taxon>
        <taxon>Hippocastanoideae</taxon>
        <taxon>Acereae</taxon>
        <taxon>Acer</taxon>
    </lineage>
</organism>
<dbReference type="AlphaFoldDB" id="A0A5C7IPC2"/>
<comment type="caution">
    <text evidence="3">The sequence shown here is derived from an EMBL/GenBank/DDBJ whole genome shotgun (WGS) entry which is preliminary data.</text>
</comment>
<proteinExistence type="predicted"/>
<evidence type="ECO:0000256" key="1">
    <source>
        <dbReference type="SAM" id="MobiDB-lite"/>
    </source>
</evidence>
<feature type="region of interest" description="Disordered" evidence="1">
    <location>
        <begin position="1"/>
        <end position="81"/>
    </location>
</feature>
<dbReference type="CDD" id="cd14316">
    <property type="entry name" value="UBA2_UBAP1_like"/>
    <property type="match status" value="1"/>
</dbReference>
<feature type="compositionally biased region" description="Low complexity" evidence="1">
    <location>
        <begin position="69"/>
        <end position="79"/>
    </location>
</feature>
<dbReference type="OrthoDB" id="2018023at2759"/>
<evidence type="ECO:0000313" key="3">
    <source>
        <dbReference type="EMBL" id="TXG71100.1"/>
    </source>
</evidence>
<dbReference type="PANTHER" id="PTHR15960">
    <property type="entry name" value="LD44032P"/>
    <property type="match status" value="1"/>
</dbReference>
<dbReference type="EMBL" id="VAHF01000002">
    <property type="protein sequence ID" value="TXG71100.1"/>
    <property type="molecule type" value="Genomic_DNA"/>
</dbReference>
<dbReference type="InterPro" id="IPR042575">
    <property type="entry name" value="UBAP1_C"/>
</dbReference>
<dbReference type="GO" id="GO:0043130">
    <property type="term" value="F:ubiquitin binding"/>
    <property type="evidence" value="ECO:0007669"/>
    <property type="project" value="InterPro"/>
</dbReference>
<dbReference type="InterPro" id="IPR038870">
    <property type="entry name" value="UBAP1"/>
</dbReference>
<evidence type="ECO:0000313" key="4">
    <source>
        <dbReference type="Proteomes" id="UP000323000"/>
    </source>
</evidence>
<dbReference type="Pfam" id="PF21267">
    <property type="entry name" value="UBAP-1_UBA2"/>
    <property type="match status" value="1"/>
</dbReference>
<gene>
    <name evidence="3" type="ORF">EZV62_006035</name>
</gene>